<evidence type="ECO:0000313" key="2">
    <source>
        <dbReference type="Proteomes" id="UP000184480"/>
    </source>
</evidence>
<organism evidence="1 2">
    <name type="scientific">Dysgonomonas macrotermitis</name>
    <dbReference type="NCBI Taxonomy" id="1346286"/>
    <lineage>
        <taxon>Bacteria</taxon>
        <taxon>Pseudomonadati</taxon>
        <taxon>Bacteroidota</taxon>
        <taxon>Bacteroidia</taxon>
        <taxon>Bacteroidales</taxon>
        <taxon>Dysgonomonadaceae</taxon>
        <taxon>Dysgonomonas</taxon>
    </lineage>
</organism>
<name>A0A1M4SAI1_9BACT</name>
<dbReference type="AlphaFoldDB" id="A0A1M4SAI1"/>
<sequence length="71" mass="8187">MGKSKGGVEMKTPETIFYNLNSWGRNDILEMIRSTQRDAYNQAIDDVDNLIENHDEEVYIGVVNDILKLKK</sequence>
<reference evidence="2" key="1">
    <citation type="submission" date="2016-11" db="EMBL/GenBank/DDBJ databases">
        <authorList>
            <person name="Varghese N."/>
            <person name="Submissions S."/>
        </authorList>
    </citation>
    <scope>NUCLEOTIDE SEQUENCE [LARGE SCALE GENOMIC DNA]</scope>
    <source>
        <strain evidence="2">DSM 27370</strain>
    </source>
</reference>
<keyword evidence="2" id="KW-1185">Reference proteome</keyword>
<dbReference type="EMBL" id="FQUC01000001">
    <property type="protein sequence ID" value="SHE29233.1"/>
    <property type="molecule type" value="Genomic_DNA"/>
</dbReference>
<protein>
    <submittedName>
        <fullName evidence="1">Uncharacterized protein</fullName>
    </submittedName>
</protein>
<dbReference type="Proteomes" id="UP000184480">
    <property type="component" value="Unassembled WGS sequence"/>
</dbReference>
<accession>A0A1M4SAI1</accession>
<dbReference type="STRING" id="1346286.SAMN05444362_1012"/>
<gene>
    <name evidence="1" type="ORF">SAMN05444362_1012</name>
</gene>
<evidence type="ECO:0000313" key="1">
    <source>
        <dbReference type="EMBL" id="SHE29233.1"/>
    </source>
</evidence>
<proteinExistence type="predicted"/>